<dbReference type="SUPFAM" id="SSF55021">
    <property type="entry name" value="ACT-like"/>
    <property type="match status" value="2"/>
</dbReference>
<dbReference type="InterPro" id="IPR002912">
    <property type="entry name" value="ACT_dom"/>
</dbReference>
<dbReference type="InterPro" id="IPR013546">
    <property type="entry name" value="PII_UdlTrfase/GS_AdlTrfase"/>
</dbReference>
<comment type="caution">
    <text evidence="7">Lacks conserved residue(s) required for the propagation of feature annotation.</text>
</comment>
<dbReference type="EC" id="3.1.4.-" evidence="7"/>
<dbReference type="PANTHER" id="PTHR47320:SF1">
    <property type="entry name" value="BIFUNCTIONAL URIDYLYLTRANSFERASE_URIDYLYL-REMOVING ENZYME"/>
    <property type="match status" value="1"/>
</dbReference>
<comment type="similarity">
    <text evidence="7">Belongs to the GlnD family.</text>
</comment>
<dbReference type="InterPro" id="IPR043519">
    <property type="entry name" value="NT_sf"/>
</dbReference>
<dbReference type="Gene3D" id="1.10.3090.10">
    <property type="entry name" value="cca-adding enzyme, domain 2"/>
    <property type="match status" value="1"/>
</dbReference>
<evidence type="ECO:0000256" key="6">
    <source>
        <dbReference type="ARBA" id="ARBA00023268"/>
    </source>
</evidence>
<evidence type="ECO:0000256" key="1">
    <source>
        <dbReference type="ARBA" id="ARBA00022679"/>
    </source>
</evidence>
<dbReference type="PIRSF" id="PIRSF006288">
    <property type="entry name" value="PII_uridyltransf"/>
    <property type="match status" value="1"/>
</dbReference>
<evidence type="ECO:0000256" key="2">
    <source>
        <dbReference type="ARBA" id="ARBA00022695"/>
    </source>
</evidence>
<evidence type="ECO:0000259" key="9">
    <source>
        <dbReference type="PROSITE" id="PS51831"/>
    </source>
</evidence>
<dbReference type="InterPro" id="IPR010043">
    <property type="entry name" value="UTase/UR"/>
</dbReference>
<protein>
    <recommendedName>
        <fullName evidence="7">Bifunctional uridylyltransferase/uridylyl-removing enzyme</fullName>
        <shortName evidence="7">UTase/UR</shortName>
    </recommendedName>
    <alternativeName>
        <fullName evidence="7">Bifunctional [protein-PII] modification enzyme</fullName>
    </alternativeName>
    <alternativeName>
        <fullName evidence="7">Bifunctional nitrogen sensor protein</fullName>
    </alternativeName>
    <domain>
        <recommendedName>
            <fullName evidence="7">[Protein-PII] uridylyltransferase</fullName>
            <shortName evidence="7">PII uridylyltransferase</shortName>
            <shortName evidence="7">UTase</shortName>
            <ecNumber evidence="7">2.7.7.59</ecNumber>
        </recommendedName>
    </domain>
    <domain>
        <recommendedName>
            <fullName evidence="7">[Protein-PII]-UMP uridylyl-removing enzyme</fullName>
            <shortName evidence="7">UR</shortName>
            <ecNumber evidence="7">3.1.4.-</ecNumber>
        </recommendedName>
    </domain>
</protein>
<feature type="region of interest" description="Uridylyltransferase" evidence="7">
    <location>
        <begin position="1"/>
        <end position="381"/>
    </location>
</feature>
<proteinExistence type="inferred from homology"/>
<comment type="catalytic activity">
    <reaction evidence="7">
        <text>[protein-PII]-uridylyl-L-tyrosine + H2O = [protein-PII]-L-tyrosine + UMP + H(+)</text>
        <dbReference type="Rhea" id="RHEA:48600"/>
        <dbReference type="Rhea" id="RHEA-COMP:12147"/>
        <dbReference type="Rhea" id="RHEA-COMP:12148"/>
        <dbReference type="ChEBI" id="CHEBI:15377"/>
        <dbReference type="ChEBI" id="CHEBI:15378"/>
        <dbReference type="ChEBI" id="CHEBI:46858"/>
        <dbReference type="ChEBI" id="CHEBI:57865"/>
        <dbReference type="ChEBI" id="CHEBI:90602"/>
    </reaction>
</comment>
<accession>A0A1V4I2Y3</accession>
<dbReference type="PROSITE" id="PS51831">
    <property type="entry name" value="HD"/>
    <property type="match status" value="1"/>
</dbReference>
<keyword evidence="1 7" id="KW-0808">Transferase</keyword>
<gene>
    <name evidence="7" type="primary">glnD</name>
    <name evidence="10" type="ORF">B2M20_01145</name>
</gene>
<dbReference type="PANTHER" id="PTHR47320">
    <property type="entry name" value="BIFUNCTIONAL URIDYLYLTRANSFERASE/URIDYLYL-REMOVING ENZYME"/>
    <property type="match status" value="1"/>
</dbReference>
<dbReference type="SUPFAM" id="SSF81891">
    <property type="entry name" value="Poly A polymerase C-terminal region-like"/>
    <property type="match status" value="1"/>
</dbReference>
<evidence type="ECO:0000256" key="4">
    <source>
        <dbReference type="ARBA" id="ARBA00022801"/>
    </source>
</evidence>
<dbReference type="Gene3D" id="3.30.70.260">
    <property type="match status" value="1"/>
</dbReference>
<reference evidence="10 11" key="1">
    <citation type="submission" date="2017-02" db="EMBL/GenBank/DDBJ databases">
        <title>Genome sequence of the nitrite-oxidizing bacterium Nitrobacter vulgaris strain Ab1.</title>
        <authorList>
            <person name="Mellbye B.L."/>
            <person name="Davis E.W."/>
            <person name="Spieck E."/>
            <person name="Chang J.H."/>
            <person name="Bottomley P.J."/>
            <person name="Sayavedra-Soto L.A."/>
        </authorList>
    </citation>
    <scope>NUCLEOTIDE SEQUENCE [LARGE SCALE GENOMIC DNA]</scope>
    <source>
        <strain evidence="10 11">Ab1</strain>
    </source>
</reference>
<dbReference type="NCBIfam" id="NF003467">
    <property type="entry name" value="PRK05092.1"/>
    <property type="match status" value="1"/>
</dbReference>
<dbReference type="OrthoDB" id="9758038at2"/>
<dbReference type="GO" id="GO:0008081">
    <property type="term" value="F:phosphoric diester hydrolase activity"/>
    <property type="evidence" value="ECO:0007669"/>
    <property type="project" value="UniProtKB-UniRule"/>
</dbReference>
<dbReference type="Pfam" id="PF01909">
    <property type="entry name" value="NTP_transf_2"/>
    <property type="match status" value="1"/>
</dbReference>
<dbReference type="SUPFAM" id="SSF81593">
    <property type="entry name" value="Nucleotidyltransferase substrate binding subunit/domain"/>
    <property type="match status" value="1"/>
</dbReference>
<dbReference type="GO" id="GO:0006808">
    <property type="term" value="P:regulation of nitrogen utilization"/>
    <property type="evidence" value="ECO:0007669"/>
    <property type="project" value="UniProtKB-UniRule"/>
</dbReference>
<comment type="catalytic activity">
    <reaction evidence="7">
        <text>[protein-PII]-L-tyrosine + UTP = [protein-PII]-uridylyl-L-tyrosine + diphosphate</text>
        <dbReference type="Rhea" id="RHEA:13673"/>
        <dbReference type="Rhea" id="RHEA-COMP:12147"/>
        <dbReference type="Rhea" id="RHEA-COMP:12148"/>
        <dbReference type="ChEBI" id="CHEBI:33019"/>
        <dbReference type="ChEBI" id="CHEBI:46398"/>
        <dbReference type="ChEBI" id="CHEBI:46858"/>
        <dbReference type="ChEBI" id="CHEBI:90602"/>
        <dbReference type="EC" id="2.7.7.59"/>
    </reaction>
</comment>
<evidence type="ECO:0000256" key="5">
    <source>
        <dbReference type="ARBA" id="ARBA00022842"/>
    </source>
</evidence>
<comment type="cofactor">
    <cofactor evidence="7">
        <name>Mg(2+)</name>
        <dbReference type="ChEBI" id="CHEBI:18420"/>
    </cofactor>
</comment>
<feature type="domain" description="ACT" evidence="8">
    <location>
        <begin position="738"/>
        <end position="819"/>
    </location>
</feature>
<evidence type="ECO:0000256" key="7">
    <source>
        <dbReference type="HAMAP-Rule" id="MF_00277"/>
    </source>
</evidence>
<keyword evidence="5 7" id="KW-0460">Magnesium</keyword>
<dbReference type="SUPFAM" id="SSF81301">
    <property type="entry name" value="Nucleotidyltransferase"/>
    <property type="match status" value="1"/>
</dbReference>
<organism evidence="10 11">
    <name type="scientific">Nitrobacter vulgaris</name>
    <dbReference type="NCBI Taxonomy" id="29421"/>
    <lineage>
        <taxon>Bacteria</taxon>
        <taxon>Pseudomonadati</taxon>
        <taxon>Pseudomonadota</taxon>
        <taxon>Alphaproteobacteria</taxon>
        <taxon>Hyphomicrobiales</taxon>
        <taxon>Nitrobacteraceae</taxon>
        <taxon>Nitrobacter</taxon>
    </lineage>
</organism>
<dbReference type="GO" id="GO:0008773">
    <property type="term" value="F:[protein-PII] uridylyltransferase activity"/>
    <property type="evidence" value="ECO:0007669"/>
    <property type="project" value="UniProtKB-UniRule"/>
</dbReference>
<dbReference type="AlphaFoldDB" id="A0A1V4I2Y3"/>
<feature type="domain" description="HD" evidence="9">
    <location>
        <begin position="497"/>
        <end position="620"/>
    </location>
</feature>
<feature type="domain" description="ACT" evidence="8">
    <location>
        <begin position="848"/>
        <end position="924"/>
    </location>
</feature>
<comment type="function">
    <text evidence="7">Modifies, by uridylylation and deuridylylation, the PII regulatory proteins (GlnB and homologs), in response to the nitrogen status of the cell that GlnD senses through the glutamine level. Under low glutamine levels, catalyzes the conversion of the PII proteins and UTP to PII-UMP and PPi, while under higher glutamine levels, GlnD hydrolyzes PII-UMP to PII and UMP (deuridylylation). Thus, controls uridylylation state and activity of the PII proteins, and plays an important role in the regulation of nitrogen metabolism.</text>
</comment>
<dbReference type="STRING" id="29421.B2M20_01145"/>
<dbReference type="RefSeq" id="WP_079445264.1">
    <property type="nucleotide sequence ID" value="NZ_JAVDPZ010000013.1"/>
</dbReference>
<evidence type="ECO:0000256" key="3">
    <source>
        <dbReference type="ARBA" id="ARBA00022737"/>
    </source>
</evidence>
<comment type="activity regulation">
    <text evidence="7">Uridylyltransferase (UTase) activity is inhibited by glutamine, while glutamine activates uridylyl-removing (UR) activity.</text>
</comment>
<dbReference type="InterPro" id="IPR045865">
    <property type="entry name" value="ACT-like_dom_sf"/>
</dbReference>
<keyword evidence="6 7" id="KW-0511">Multifunctional enzyme</keyword>
<evidence type="ECO:0000313" key="11">
    <source>
        <dbReference type="Proteomes" id="UP000189940"/>
    </source>
</evidence>
<dbReference type="NCBIfam" id="TIGR01693">
    <property type="entry name" value="UTase_glnD"/>
    <property type="match status" value="1"/>
</dbReference>
<dbReference type="Proteomes" id="UP000189940">
    <property type="component" value="Unassembled WGS sequence"/>
</dbReference>
<dbReference type="Pfam" id="PF08335">
    <property type="entry name" value="GlnD_UR_UTase"/>
    <property type="match status" value="1"/>
</dbReference>
<keyword evidence="11" id="KW-1185">Reference proteome</keyword>
<keyword evidence="4 7" id="KW-0378">Hydrolase</keyword>
<dbReference type="InterPro" id="IPR006674">
    <property type="entry name" value="HD_domain"/>
</dbReference>
<dbReference type="InterPro" id="IPR003607">
    <property type="entry name" value="HD/PDEase_dom"/>
</dbReference>
<keyword evidence="3" id="KW-0677">Repeat</keyword>
<dbReference type="SMART" id="SM00471">
    <property type="entry name" value="HDc"/>
    <property type="match status" value="1"/>
</dbReference>
<dbReference type="EMBL" id="MWPQ01000003">
    <property type="protein sequence ID" value="OPH84591.1"/>
    <property type="molecule type" value="Genomic_DNA"/>
</dbReference>
<dbReference type="Gene3D" id="3.30.460.10">
    <property type="entry name" value="Beta Polymerase, domain 2"/>
    <property type="match status" value="1"/>
</dbReference>
<sequence>MDLATTKEAADGAGFDTVRIIGEIDALAEKHAGHGDVFRSAVSRLLKVELAKVRDAAQARLLRDRHGRRCAEWLCFVQDEIIRLAFSAATRHLYHSPIPSDGERMAVVATGGYGRGLMAPDSDIDLLFILPYKQTAWGEQVAEAILYCLWDMGLNVGHATRSVNESIRQARGDMTVRTGILEARFVTGDRALYDELVSRFDTEVVRGTAAEFVAAKLAEREERHHRAGQSRYLVEPNVKDGKGGLRDLHTLFWIAKYVYRVRESHELLQCNVFDVREYRTFSRCADFLWSVRCNLHFATGRAEERLSFDLQREIAVRLGYTSHPGMQDVERFMKHYFLTAKDVGDLTAILCAKLEDQQAKPAPVLSRVMLWPRGTEVRRVPDNDDFIIDNNRINLATPDLFKRDPVNLIRLFRLAQKNNLAFHPDALRLVTRSRRLINAELRENPEANRLFMEILTSNDAETVLRRMNETGVLGQFIRAFGTIVSMMQFNMYHHYTVDEHLIRCIGILQDIERGDNDEVALASELMRKILPEHRPVIYITTLLHDVAKGRPEDHSIAGAKVARRLCPRLGFNAADTELVAWLIEQHLTMSKVAQSRDLSDRKTIENFAAVVQSVERMKLLTILTTADIRGVGPGVWNGWKAQLLRTLYYETEPVLTGGFSEVNRAQRMAAAEAEFRAAFTEWPDHELDAYIVRHYPAYWLKVDLEHKIRHARFLRASEGSGKKLNINVGFDEGRGVTELTILTADHPWLLSIIAGACASAGANIVDAQIYTTIDGQALDTIAISREYERDEDEGRRAGRIAEIIEQVLEGRLRLPDVIPSRAGGKRLRPFVVEPKVTINNQWSDRHTMIEVSGLDRPGLLFQLTTAISKLNLNIASAHVATFGERARDVFYVTDLLGARITAPTRQTAIKRALVHLLANGSTAK</sequence>
<dbReference type="CDD" id="cd05401">
    <property type="entry name" value="NT_GlnE_GlnD_like"/>
    <property type="match status" value="1"/>
</dbReference>
<dbReference type="Pfam" id="PF01842">
    <property type="entry name" value="ACT"/>
    <property type="match status" value="1"/>
</dbReference>
<dbReference type="EC" id="2.7.7.59" evidence="7"/>
<dbReference type="CDD" id="cd04899">
    <property type="entry name" value="ACT_ACR-UUR-like_2"/>
    <property type="match status" value="1"/>
</dbReference>
<evidence type="ECO:0000259" key="8">
    <source>
        <dbReference type="PROSITE" id="PS51671"/>
    </source>
</evidence>
<dbReference type="Pfam" id="PF01966">
    <property type="entry name" value="HD"/>
    <property type="match status" value="1"/>
</dbReference>
<evidence type="ECO:0000313" key="10">
    <source>
        <dbReference type="EMBL" id="OPH84591.1"/>
    </source>
</evidence>
<dbReference type="CDD" id="cd04900">
    <property type="entry name" value="ACT_UUR-like_1"/>
    <property type="match status" value="1"/>
</dbReference>
<dbReference type="PROSITE" id="PS51671">
    <property type="entry name" value="ACT"/>
    <property type="match status" value="2"/>
</dbReference>
<name>A0A1V4I2Y3_NITVU</name>
<comment type="caution">
    <text evidence="10">The sequence shown here is derived from an EMBL/GenBank/DDBJ whole genome shotgun (WGS) entry which is preliminary data.</text>
</comment>
<dbReference type="InterPro" id="IPR002934">
    <property type="entry name" value="Polymerase_NTP_transf_dom"/>
</dbReference>
<keyword evidence="2 7" id="KW-0548">Nucleotidyltransferase</keyword>
<comment type="domain">
    <text evidence="7">Has four distinct domains: an N-terminal nucleotidyltransferase (NT) domain responsible for UTase activity, a central HD domain that encodes UR activity, and two C-terminal ACT domains that seem to have a role in glutamine sensing.</text>
</comment>
<dbReference type="HAMAP" id="MF_00277">
    <property type="entry name" value="PII_uridylyl_transf"/>
    <property type="match status" value="1"/>
</dbReference>